<gene>
    <name evidence="3" type="ORF">DPX16_0150</name>
</gene>
<dbReference type="AlphaFoldDB" id="A0A3N0XZA8"/>
<dbReference type="GO" id="GO:0046983">
    <property type="term" value="F:protein dimerization activity"/>
    <property type="evidence" value="ECO:0007669"/>
    <property type="project" value="InterPro"/>
</dbReference>
<sequence length="125" mass="14645">MDRKIKIETLHKLAIFRILSHPDREDIHQEASFTTSGEPGEPTTKRSKTVVTEFEEWETSHNHNMEDEWDLLVWWKNNSVVLQLARSILCIPERNFRAAGLTFSQRRTALKPSTVDVVLFLHNLY</sequence>
<keyword evidence="4" id="KW-1185">Reference proteome</keyword>
<evidence type="ECO:0000313" key="3">
    <source>
        <dbReference type="EMBL" id="ROK18761.1"/>
    </source>
</evidence>
<dbReference type="Pfam" id="PF05699">
    <property type="entry name" value="Dimer_Tnp_hAT"/>
    <property type="match status" value="1"/>
</dbReference>
<dbReference type="InterPro" id="IPR008906">
    <property type="entry name" value="HATC_C_dom"/>
</dbReference>
<dbReference type="InterPro" id="IPR012337">
    <property type="entry name" value="RNaseH-like_sf"/>
</dbReference>
<name>A0A3N0XZA8_ANAGA</name>
<dbReference type="SUPFAM" id="SSF53098">
    <property type="entry name" value="Ribonuclease H-like"/>
    <property type="match status" value="1"/>
</dbReference>
<organism evidence="3 4">
    <name type="scientific">Anabarilius grahami</name>
    <name type="common">Kanglang fish</name>
    <name type="synonym">Barilius grahami</name>
    <dbReference type="NCBI Taxonomy" id="495550"/>
    <lineage>
        <taxon>Eukaryota</taxon>
        <taxon>Metazoa</taxon>
        <taxon>Chordata</taxon>
        <taxon>Craniata</taxon>
        <taxon>Vertebrata</taxon>
        <taxon>Euteleostomi</taxon>
        <taxon>Actinopterygii</taxon>
        <taxon>Neopterygii</taxon>
        <taxon>Teleostei</taxon>
        <taxon>Ostariophysi</taxon>
        <taxon>Cypriniformes</taxon>
        <taxon>Xenocyprididae</taxon>
        <taxon>Xenocypridinae</taxon>
        <taxon>Xenocypridinae incertae sedis</taxon>
        <taxon>Anabarilius</taxon>
    </lineage>
</organism>
<dbReference type="EMBL" id="RJVU01057746">
    <property type="protein sequence ID" value="ROK18761.1"/>
    <property type="molecule type" value="Genomic_DNA"/>
</dbReference>
<reference evidence="3 4" key="1">
    <citation type="submission" date="2018-10" db="EMBL/GenBank/DDBJ databases">
        <title>Genome assembly for a Yunnan-Guizhou Plateau 3E fish, Anabarilius grahami (Regan), and its evolutionary and genetic applications.</title>
        <authorList>
            <person name="Jiang W."/>
        </authorList>
    </citation>
    <scope>NUCLEOTIDE SEQUENCE [LARGE SCALE GENOMIC DNA]</scope>
    <source>
        <strain evidence="3">AG-KIZ</strain>
        <tissue evidence="3">Muscle</tissue>
    </source>
</reference>
<evidence type="ECO:0000256" key="1">
    <source>
        <dbReference type="SAM" id="MobiDB-lite"/>
    </source>
</evidence>
<dbReference type="OrthoDB" id="1893698at2759"/>
<dbReference type="Proteomes" id="UP000281406">
    <property type="component" value="Unassembled WGS sequence"/>
</dbReference>
<feature type="domain" description="HAT C-terminal dimerisation" evidence="2">
    <location>
        <begin position="61"/>
        <end position="123"/>
    </location>
</feature>
<feature type="region of interest" description="Disordered" evidence="1">
    <location>
        <begin position="28"/>
        <end position="47"/>
    </location>
</feature>
<proteinExistence type="predicted"/>
<comment type="caution">
    <text evidence="3">The sequence shown here is derived from an EMBL/GenBank/DDBJ whole genome shotgun (WGS) entry which is preliminary data.</text>
</comment>
<evidence type="ECO:0000313" key="4">
    <source>
        <dbReference type="Proteomes" id="UP000281406"/>
    </source>
</evidence>
<accession>A0A3N0XZA8</accession>
<evidence type="ECO:0000259" key="2">
    <source>
        <dbReference type="Pfam" id="PF05699"/>
    </source>
</evidence>
<protein>
    <recommendedName>
        <fullName evidence="2">HAT C-terminal dimerisation domain-containing protein</fullName>
    </recommendedName>
</protein>